<dbReference type="EMBL" id="WBKA01000002">
    <property type="protein sequence ID" value="KAB1632870.1"/>
    <property type="molecule type" value="Genomic_DNA"/>
</dbReference>
<evidence type="ECO:0000313" key="4">
    <source>
        <dbReference type="Proteomes" id="UP000481339"/>
    </source>
</evidence>
<dbReference type="Pfam" id="PF10128">
    <property type="entry name" value="OpcA_G6PD_assem"/>
    <property type="match status" value="1"/>
</dbReference>
<evidence type="ECO:0000313" key="3">
    <source>
        <dbReference type="EMBL" id="KAB1632870.1"/>
    </source>
</evidence>
<comment type="caution">
    <text evidence="3">The sequence shown here is derived from an EMBL/GenBank/DDBJ whole genome shotgun (WGS) entry which is preliminary data.</text>
</comment>
<feature type="domain" description="Glucose-6-phosphate dehydrogenase assembly protein OpcA N-terminal" evidence="1">
    <location>
        <begin position="51"/>
        <end position="163"/>
    </location>
</feature>
<dbReference type="InterPro" id="IPR046801">
    <property type="entry name" value="OpcA_G6PD_N"/>
</dbReference>
<evidence type="ECO:0000259" key="1">
    <source>
        <dbReference type="Pfam" id="PF10128"/>
    </source>
</evidence>
<keyword evidence="4" id="KW-1185">Reference proteome</keyword>
<accession>A0A7C8FXL2</accession>
<gene>
    <name evidence="3" type="ORF">F8O02_03135</name>
</gene>
<dbReference type="PANTHER" id="PTHR38658">
    <property type="entry name" value="OXPP CYCLE PROTEIN OPCA-RELATED"/>
    <property type="match status" value="1"/>
</dbReference>
<feature type="domain" description="Glucose-6-phosphate dehydrogenase assembly protein OpcA C-terminal" evidence="2">
    <location>
        <begin position="171"/>
        <end position="303"/>
    </location>
</feature>
<reference evidence="3 4" key="1">
    <citation type="submission" date="2019-09" db="EMBL/GenBank/DDBJ databases">
        <title>Phylogeny of genus Pseudoclavibacter and closely related genus.</title>
        <authorList>
            <person name="Li Y."/>
        </authorList>
    </citation>
    <scope>NUCLEOTIDE SEQUENCE [LARGE SCALE GENOMIC DNA]</scope>
    <source>
        <strain evidence="3 4">JCM 16921</strain>
    </source>
</reference>
<dbReference type="PANTHER" id="PTHR38658:SF1">
    <property type="entry name" value="OXPP CYCLE PROTEIN OPCA-RELATED"/>
    <property type="match status" value="1"/>
</dbReference>
<sequence>MIIDMPDTDTASVGRRLVAEREATGFSALGRVLTLVVITRPEDAEHAVETAAAASREHPMRVITVIIRPDEPVDRLDAQLRLGADDGASEVVVMAALGRVGGSIDTLVMGLLLPDVPVVLWFTGDLATSPESEALASLGSLGRIAARRVSDVTHAADPVAALRIAAERYQPGDADLAWSQISILRAQLAATLDQPPYLTVTAARMRGRVRSPEFRLLAAWLVLSLGVPVTLEAADSPISIAEVALTRADGDITLIGDPAAGVTRLRLPDLPEQHLPLTQRTAAECLSEELRRLDQDRVYGDVLRRGLPLLDGGPLRDADEDGRHV</sequence>
<organism evidence="3 4">
    <name type="scientific">Pseudoclavibacter caeni</name>
    <dbReference type="NCBI Taxonomy" id="908846"/>
    <lineage>
        <taxon>Bacteria</taxon>
        <taxon>Bacillati</taxon>
        <taxon>Actinomycetota</taxon>
        <taxon>Actinomycetes</taxon>
        <taxon>Micrococcales</taxon>
        <taxon>Microbacteriaceae</taxon>
        <taxon>Pseudoclavibacter</taxon>
    </lineage>
</organism>
<dbReference type="InterPro" id="IPR004555">
    <property type="entry name" value="G6PDH_assembly_OpcA"/>
</dbReference>
<evidence type="ECO:0000259" key="2">
    <source>
        <dbReference type="Pfam" id="PF20171"/>
    </source>
</evidence>
<dbReference type="OrthoDB" id="128564at2"/>
<name>A0A7C8FXL2_9MICO</name>
<proteinExistence type="predicted"/>
<dbReference type="Proteomes" id="UP000481339">
    <property type="component" value="Unassembled WGS sequence"/>
</dbReference>
<protein>
    <submittedName>
        <fullName evidence="3">Glucose-6-phosphate dehydrogenase assembly protein OpcA</fullName>
    </submittedName>
</protein>
<dbReference type="InterPro" id="IPR046802">
    <property type="entry name" value="OpcA_G6PD_C"/>
</dbReference>
<dbReference type="Pfam" id="PF20171">
    <property type="entry name" value="OpcA_G6PD_C"/>
    <property type="match status" value="1"/>
</dbReference>
<dbReference type="AlphaFoldDB" id="A0A7C8FXL2"/>